<reference evidence="1" key="2">
    <citation type="journal article" date="2015" name="Data Brief">
        <title>Shoot transcriptome of the giant reed, Arundo donax.</title>
        <authorList>
            <person name="Barrero R.A."/>
            <person name="Guerrero F.D."/>
            <person name="Moolhuijzen P."/>
            <person name="Goolsby J.A."/>
            <person name="Tidwell J."/>
            <person name="Bellgard S.E."/>
            <person name="Bellgard M.I."/>
        </authorList>
    </citation>
    <scope>NUCLEOTIDE SEQUENCE</scope>
    <source>
        <tissue evidence="1">Shoot tissue taken approximately 20 cm above the soil surface</tissue>
    </source>
</reference>
<proteinExistence type="predicted"/>
<name>A0A0A8Z7B9_ARUDO</name>
<dbReference type="EMBL" id="GBRH01263204">
    <property type="protein sequence ID" value="JAD34691.1"/>
    <property type="molecule type" value="Transcribed_RNA"/>
</dbReference>
<organism evidence="1">
    <name type="scientific">Arundo donax</name>
    <name type="common">Giant reed</name>
    <name type="synonym">Donax arundinaceus</name>
    <dbReference type="NCBI Taxonomy" id="35708"/>
    <lineage>
        <taxon>Eukaryota</taxon>
        <taxon>Viridiplantae</taxon>
        <taxon>Streptophyta</taxon>
        <taxon>Embryophyta</taxon>
        <taxon>Tracheophyta</taxon>
        <taxon>Spermatophyta</taxon>
        <taxon>Magnoliopsida</taxon>
        <taxon>Liliopsida</taxon>
        <taxon>Poales</taxon>
        <taxon>Poaceae</taxon>
        <taxon>PACMAD clade</taxon>
        <taxon>Arundinoideae</taxon>
        <taxon>Arundineae</taxon>
        <taxon>Arundo</taxon>
    </lineage>
</organism>
<accession>A0A0A8Z7B9</accession>
<dbReference type="AlphaFoldDB" id="A0A0A8Z7B9"/>
<reference evidence="1" key="1">
    <citation type="submission" date="2014-09" db="EMBL/GenBank/DDBJ databases">
        <authorList>
            <person name="Magalhaes I.L.F."/>
            <person name="Oliveira U."/>
            <person name="Santos F.R."/>
            <person name="Vidigal T.H.D.A."/>
            <person name="Brescovit A.D."/>
            <person name="Santos A.J."/>
        </authorList>
    </citation>
    <scope>NUCLEOTIDE SEQUENCE</scope>
    <source>
        <tissue evidence="1">Shoot tissue taken approximately 20 cm above the soil surface</tissue>
    </source>
</reference>
<evidence type="ECO:0000313" key="1">
    <source>
        <dbReference type="EMBL" id="JAD34691.1"/>
    </source>
</evidence>
<protein>
    <submittedName>
        <fullName evidence="1">Uncharacterized protein</fullName>
    </submittedName>
</protein>
<sequence>MAYPGSPPTSTVTPLFFFSDFLLVNRRDATKGRTKPMKYGFIFLRR</sequence>